<evidence type="ECO:0000256" key="2">
    <source>
        <dbReference type="ARBA" id="ARBA00022803"/>
    </source>
</evidence>
<dbReference type="SUPFAM" id="SSF48452">
    <property type="entry name" value="TPR-like"/>
    <property type="match status" value="1"/>
</dbReference>
<keyword evidence="3" id="KW-0472">Membrane</keyword>
<evidence type="ECO:0000313" key="5">
    <source>
        <dbReference type="EMBL" id="KAA8913568.1"/>
    </source>
</evidence>
<proteinExistence type="inferred from homology"/>
<comment type="function">
    <text evidence="3">Part of the endoplasmic reticulum membrane protein complex (EMC) that enables the energy-independent insertion into endoplasmic reticulum membranes of newly synthesized membrane proteins.</text>
</comment>
<feature type="domain" description="EMC2 TPR-like" evidence="4">
    <location>
        <begin position="102"/>
        <end position="193"/>
    </location>
</feature>
<dbReference type="EMBL" id="SWFS01000223">
    <property type="protein sequence ID" value="KAA8913568.1"/>
    <property type="molecule type" value="Genomic_DNA"/>
</dbReference>
<protein>
    <recommendedName>
        <fullName evidence="3">ER membrane protein complex subunit 2</fullName>
    </recommendedName>
</protein>
<dbReference type="InterPro" id="IPR039856">
    <property type="entry name" value="EMC2-like"/>
</dbReference>
<dbReference type="InterPro" id="IPR011990">
    <property type="entry name" value="TPR-like_helical_dom_sf"/>
</dbReference>
<name>A0A642V4R6_9ASCO</name>
<keyword evidence="3" id="KW-0256">Endoplasmic reticulum</keyword>
<evidence type="ECO:0000256" key="1">
    <source>
        <dbReference type="ARBA" id="ARBA00022737"/>
    </source>
</evidence>
<sequence length="290" mass="32922">MASRAIERLLDSVKSGRYYSAGPEEIQELYELSQRYLYSKQGSLDEQTFYRLLQQHFHLALITGNDSAAKLSLQRLVDRFGEESSVVGVLKAQYMEMTESVEAAQKYLSSRDVNDYSAFKRKTVILKQNGNWKRYVEELLQYLDICPTDTEVWAEVAEAYLHLKLYGQAIHCLEEVVVQMPQAYNIFARMGEITHISATVAPNPAEQILKLKDSVTLFLRSVELCPVYVRGWSGVYVVSKKLLSYPKLQAADKQTYQDLQAVAKSQLETIVNTSNATPENIEAANSILKL</sequence>
<evidence type="ECO:0000259" key="4">
    <source>
        <dbReference type="Pfam" id="PF22890"/>
    </source>
</evidence>
<dbReference type="AlphaFoldDB" id="A0A642V4R6"/>
<evidence type="ECO:0000313" key="6">
    <source>
        <dbReference type="Proteomes" id="UP000761534"/>
    </source>
</evidence>
<dbReference type="Gene3D" id="1.25.40.10">
    <property type="entry name" value="Tetratricopeptide repeat domain"/>
    <property type="match status" value="1"/>
</dbReference>
<keyword evidence="1" id="KW-0677">Repeat</keyword>
<evidence type="ECO:0000256" key="3">
    <source>
        <dbReference type="RuleBase" id="RU367091"/>
    </source>
</evidence>
<comment type="subcellular location">
    <subcellularLocation>
        <location evidence="3">Endoplasmic reticulum membrane</location>
        <topology evidence="3">Peripheral membrane protein</topology>
        <orientation evidence="3">Cytoplasmic side</orientation>
    </subcellularLocation>
</comment>
<keyword evidence="2" id="KW-0802">TPR repeat</keyword>
<comment type="caution">
    <text evidence="5">The sequence shown here is derived from an EMBL/GenBank/DDBJ whole genome shotgun (WGS) entry which is preliminary data.</text>
</comment>
<keyword evidence="6" id="KW-1185">Reference proteome</keyword>
<organism evidence="5 6">
    <name type="scientific">Trichomonascus ciferrii</name>
    <dbReference type="NCBI Taxonomy" id="44093"/>
    <lineage>
        <taxon>Eukaryota</taxon>
        <taxon>Fungi</taxon>
        <taxon>Dikarya</taxon>
        <taxon>Ascomycota</taxon>
        <taxon>Saccharomycotina</taxon>
        <taxon>Dipodascomycetes</taxon>
        <taxon>Dipodascales</taxon>
        <taxon>Trichomonascaceae</taxon>
        <taxon>Trichomonascus</taxon>
        <taxon>Trichomonascus ciferrii complex</taxon>
    </lineage>
</organism>
<dbReference type="PANTHER" id="PTHR12760">
    <property type="entry name" value="TETRATRICOPEPTIDE REPEAT PROTEIN"/>
    <property type="match status" value="1"/>
</dbReference>
<dbReference type="OrthoDB" id="124397at2759"/>
<dbReference type="InterPro" id="IPR055217">
    <property type="entry name" value="TPR_EMC2"/>
</dbReference>
<dbReference type="VEuPathDB" id="FungiDB:TRICI_003172"/>
<comment type="subunit">
    <text evidence="3">Component of the ER membrane protein complex (EMC).</text>
</comment>
<gene>
    <name evidence="5" type="ORF">TRICI_003172</name>
</gene>
<reference evidence="5" key="1">
    <citation type="journal article" date="2019" name="G3 (Bethesda)">
        <title>Genome Assemblies of Two Rare Opportunistic Yeast Pathogens: Diutina rugosa (syn. Candida rugosa) and Trichomonascus ciferrii (syn. Candida ciferrii).</title>
        <authorList>
            <person name="Mixao V."/>
            <person name="Saus E."/>
            <person name="Hansen A.P."/>
            <person name="Lass-Florl C."/>
            <person name="Gabaldon T."/>
        </authorList>
    </citation>
    <scope>NUCLEOTIDE SEQUENCE</scope>
    <source>
        <strain evidence="5">CBS 4856</strain>
    </source>
</reference>
<accession>A0A642V4R6</accession>
<dbReference type="Proteomes" id="UP000761534">
    <property type="component" value="Unassembled WGS sequence"/>
</dbReference>
<dbReference type="Pfam" id="PF22890">
    <property type="entry name" value="TPR_EMC2"/>
    <property type="match status" value="1"/>
</dbReference>
<dbReference type="GO" id="GO:0072546">
    <property type="term" value="C:EMC complex"/>
    <property type="evidence" value="ECO:0007669"/>
    <property type="project" value="UniProtKB-UniRule"/>
</dbReference>
<comment type="similarity">
    <text evidence="3">Belongs to the EMC2 family.</text>
</comment>